<organism evidence="10 11">
    <name type="scientific">Agrococcus versicolor</name>
    <dbReference type="NCBI Taxonomy" id="501482"/>
    <lineage>
        <taxon>Bacteria</taxon>
        <taxon>Bacillati</taxon>
        <taxon>Actinomycetota</taxon>
        <taxon>Actinomycetes</taxon>
        <taxon>Micrococcales</taxon>
        <taxon>Microbacteriaceae</taxon>
        <taxon>Agrococcus</taxon>
    </lineage>
</organism>
<comment type="cofactor">
    <cofactor evidence="2">
        <name>Mg(2+)</name>
        <dbReference type="ChEBI" id="CHEBI:18420"/>
    </cofactor>
</comment>
<dbReference type="InterPro" id="IPR005135">
    <property type="entry name" value="Endo/exonuclease/phosphatase"/>
</dbReference>
<keyword evidence="6" id="KW-0378">Hydrolase</keyword>
<keyword evidence="7" id="KW-0460">Magnesium</keyword>
<dbReference type="EMBL" id="BAAAQT010000001">
    <property type="protein sequence ID" value="GAA2171099.1"/>
    <property type="molecule type" value="Genomic_DNA"/>
</dbReference>
<comment type="cofactor">
    <cofactor evidence="1">
        <name>Mn(2+)</name>
        <dbReference type="ChEBI" id="CHEBI:29035"/>
    </cofactor>
</comment>
<evidence type="ECO:0000259" key="9">
    <source>
        <dbReference type="Pfam" id="PF03372"/>
    </source>
</evidence>
<proteinExistence type="predicted"/>
<feature type="domain" description="Endonuclease/exonuclease/phosphatase" evidence="9">
    <location>
        <begin position="17"/>
        <end position="260"/>
    </location>
</feature>
<evidence type="ECO:0000256" key="7">
    <source>
        <dbReference type="ARBA" id="ARBA00022842"/>
    </source>
</evidence>
<dbReference type="GO" id="GO:0004519">
    <property type="term" value="F:endonuclease activity"/>
    <property type="evidence" value="ECO:0007669"/>
    <property type="project" value="UniProtKB-KW"/>
</dbReference>
<name>A0ABP5M9Q3_9MICO</name>
<evidence type="ECO:0000256" key="5">
    <source>
        <dbReference type="ARBA" id="ARBA00022763"/>
    </source>
</evidence>
<comment type="caution">
    <text evidence="10">The sequence shown here is derived from an EMBL/GenBank/DDBJ whole genome shotgun (WGS) entry which is preliminary data.</text>
</comment>
<reference evidence="11" key="1">
    <citation type="journal article" date="2019" name="Int. J. Syst. Evol. Microbiol.">
        <title>The Global Catalogue of Microorganisms (GCM) 10K type strain sequencing project: providing services to taxonomists for standard genome sequencing and annotation.</title>
        <authorList>
            <consortium name="The Broad Institute Genomics Platform"/>
            <consortium name="The Broad Institute Genome Sequencing Center for Infectious Disease"/>
            <person name="Wu L."/>
            <person name="Ma J."/>
        </authorList>
    </citation>
    <scope>NUCLEOTIDE SEQUENCE [LARGE SCALE GENOMIC DNA]</scope>
    <source>
        <strain evidence="11">JCM 16026</strain>
    </source>
</reference>
<keyword evidence="11" id="KW-1185">Reference proteome</keyword>
<dbReference type="RefSeq" id="WP_344339704.1">
    <property type="nucleotide sequence ID" value="NZ_BAAAQT010000001.1"/>
</dbReference>
<dbReference type="Pfam" id="PF03372">
    <property type="entry name" value="Exo_endo_phos"/>
    <property type="match status" value="1"/>
</dbReference>
<evidence type="ECO:0000256" key="3">
    <source>
        <dbReference type="ARBA" id="ARBA00022722"/>
    </source>
</evidence>
<evidence type="ECO:0000256" key="6">
    <source>
        <dbReference type="ARBA" id="ARBA00022801"/>
    </source>
</evidence>
<gene>
    <name evidence="10" type="ORF">GCM10009846_03770</name>
</gene>
<dbReference type="SUPFAM" id="SSF56219">
    <property type="entry name" value="DNase I-like"/>
    <property type="match status" value="1"/>
</dbReference>
<evidence type="ECO:0000256" key="2">
    <source>
        <dbReference type="ARBA" id="ARBA00001946"/>
    </source>
</evidence>
<dbReference type="InterPro" id="IPR051547">
    <property type="entry name" value="TDP2-like"/>
</dbReference>
<sequence length="274" mass="30010">MTGSIVGDLEDGDLHVATWNIRRRVPTLQAADRWRLRAPRLRAALHVERPAILAVQEAMPDQATFVRESLGPGHRVLGRGRAADGGDEACLLVVDEERLEVLEWWQHALSDEPERPGSRSWGNRFPRVLVAAALRDRATDAIVLAISTHLSLSSRRSRLRSAAAIRDVVQECGRPAIVLGDLNAGEGSSTVAALQADDLLHDAWAVAEDRTTPLWATHASYRSPRERGRRLDWILVSDGVEVRRTAIDGRSFDGGWPSDHLGVHAVVRVPGAAA</sequence>
<accession>A0ABP5M9Q3</accession>
<evidence type="ECO:0000256" key="4">
    <source>
        <dbReference type="ARBA" id="ARBA00022723"/>
    </source>
</evidence>
<keyword evidence="10" id="KW-0255">Endonuclease</keyword>
<keyword evidence="3" id="KW-0540">Nuclease</keyword>
<evidence type="ECO:0000313" key="11">
    <source>
        <dbReference type="Proteomes" id="UP001501599"/>
    </source>
</evidence>
<dbReference type="InterPro" id="IPR036691">
    <property type="entry name" value="Endo/exonu/phosph_ase_sf"/>
</dbReference>
<dbReference type="Proteomes" id="UP001501599">
    <property type="component" value="Unassembled WGS sequence"/>
</dbReference>
<evidence type="ECO:0000313" key="10">
    <source>
        <dbReference type="EMBL" id="GAA2171099.1"/>
    </source>
</evidence>
<evidence type="ECO:0000256" key="1">
    <source>
        <dbReference type="ARBA" id="ARBA00001936"/>
    </source>
</evidence>
<protein>
    <submittedName>
        <fullName evidence="10">Endonuclease/exonuclease/phosphatase family protein</fullName>
    </submittedName>
</protein>
<keyword evidence="4" id="KW-0479">Metal-binding</keyword>
<dbReference type="PANTHER" id="PTHR15822:SF4">
    <property type="entry name" value="TYROSYL-DNA PHOSPHODIESTERASE 2"/>
    <property type="match status" value="1"/>
</dbReference>
<keyword evidence="5" id="KW-0227">DNA damage</keyword>
<keyword evidence="8" id="KW-0234">DNA repair</keyword>
<dbReference type="Gene3D" id="3.60.10.10">
    <property type="entry name" value="Endonuclease/exonuclease/phosphatase"/>
    <property type="match status" value="1"/>
</dbReference>
<evidence type="ECO:0000256" key="8">
    <source>
        <dbReference type="ARBA" id="ARBA00023204"/>
    </source>
</evidence>
<dbReference type="PANTHER" id="PTHR15822">
    <property type="entry name" value="TRAF AND TNF RECEPTOR-ASSOCIATED PROTEIN"/>
    <property type="match status" value="1"/>
</dbReference>